<evidence type="ECO:0000313" key="2">
    <source>
        <dbReference type="Ensembl" id="ENSSCAP00000004089.1"/>
    </source>
</evidence>
<sequence length="165" mass="18441">MFPISNPEPPLAQPEAVPSPPVPVPWEQSLTPPAVPSCQELILLPSFASDVSHQKTDWNSIHSRICHLLLPVLRPQSCFHSEKDRKQGKEQLLRKQVGAGGTSTTPKCPCHGRRQNELSLRLPSTKPVWDSVQKRPLESKEKLCRLMITREKNLLPKACLGFAAF</sequence>
<evidence type="ECO:0000313" key="3">
    <source>
        <dbReference type="Proteomes" id="UP000694409"/>
    </source>
</evidence>
<reference evidence="2" key="1">
    <citation type="submission" date="2025-08" db="UniProtKB">
        <authorList>
            <consortium name="Ensembl"/>
        </authorList>
    </citation>
    <scope>IDENTIFICATION</scope>
</reference>
<dbReference type="Ensembl" id="ENSSCAT00000004746.1">
    <property type="protein sequence ID" value="ENSSCAP00000004089.1"/>
    <property type="gene ID" value="ENSSCAG00000003363.1"/>
</dbReference>
<evidence type="ECO:0000256" key="1">
    <source>
        <dbReference type="SAM" id="MobiDB-lite"/>
    </source>
</evidence>
<reference evidence="2" key="2">
    <citation type="submission" date="2025-09" db="UniProtKB">
        <authorList>
            <consortium name="Ensembl"/>
        </authorList>
    </citation>
    <scope>IDENTIFICATION</scope>
</reference>
<organism evidence="2 3">
    <name type="scientific">Serinus canaria</name>
    <name type="common">Island canary</name>
    <name type="synonym">Fringilla canaria</name>
    <dbReference type="NCBI Taxonomy" id="9135"/>
    <lineage>
        <taxon>Eukaryota</taxon>
        <taxon>Metazoa</taxon>
        <taxon>Chordata</taxon>
        <taxon>Craniata</taxon>
        <taxon>Vertebrata</taxon>
        <taxon>Euteleostomi</taxon>
        <taxon>Archelosauria</taxon>
        <taxon>Archosauria</taxon>
        <taxon>Dinosauria</taxon>
        <taxon>Saurischia</taxon>
        <taxon>Theropoda</taxon>
        <taxon>Coelurosauria</taxon>
        <taxon>Aves</taxon>
        <taxon>Neognathae</taxon>
        <taxon>Neoaves</taxon>
        <taxon>Telluraves</taxon>
        <taxon>Australaves</taxon>
        <taxon>Passeriformes</taxon>
        <taxon>Passeroidea</taxon>
        <taxon>Fringillidae</taxon>
        <taxon>Carduelinae</taxon>
        <taxon>Serinus</taxon>
    </lineage>
</organism>
<feature type="region of interest" description="Disordered" evidence="1">
    <location>
        <begin position="1"/>
        <end position="25"/>
    </location>
</feature>
<name>A0A8C9MIU8_SERCA</name>
<protein>
    <submittedName>
        <fullName evidence="2">Uncharacterized protein</fullName>
    </submittedName>
</protein>
<keyword evidence="3" id="KW-1185">Reference proteome</keyword>
<accession>A0A8C9MIU8</accession>
<dbReference type="Proteomes" id="UP000694409">
    <property type="component" value="Unassembled WGS sequence"/>
</dbReference>
<proteinExistence type="predicted"/>
<feature type="compositionally biased region" description="Pro residues" evidence="1">
    <location>
        <begin position="1"/>
        <end position="24"/>
    </location>
</feature>
<dbReference type="AlphaFoldDB" id="A0A8C9MIU8"/>